<evidence type="ECO:0000256" key="3">
    <source>
        <dbReference type="ARBA" id="ARBA00022679"/>
    </source>
</evidence>
<evidence type="ECO:0000256" key="6">
    <source>
        <dbReference type="RuleBase" id="RU004466"/>
    </source>
</evidence>
<dbReference type="AlphaFoldDB" id="A0A517Y0J1"/>
<dbReference type="Pfam" id="PF00348">
    <property type="entry name" value="polyprenyl_synt"/>
    <property type="match status" value="1"/>
</dbReference>
<evidence type="ECO:0000256" key="4">
    <source>
        <dbReference type="ARBA" id="ARBA00022723"/>
    </source>
</evidence>
<dbReference type="PROSITE" id="PS00723">
    <property type="entry name" value="POLYPRENYL_SYNTHASE_1"/>
    <property type="match status" value="1"/>
</dbReference>
<keyword evidence="5" id="KW-0460">Magnesium</keyword>
<dbReference type="EMBL" id="CP036273">
    <property type="protein sequence ID" value="QDU23271.1"/>
    <property type="molecule type" value="Genomic_DNA"/>
</dbReference>
<evidence type="ECO:0000256" key="2">
    <source>
        <dbReference type="ARBA" id="ARBA00006706"/>
    </source>
</evidence>
<evidence type="ECO:0000256" key="1">
    <source>
        <dbReference type="ARBA" id="ARBA00001946"/>
    </source>
</evidence>
<dbReference type="GO" id="GO:0046872">
    <property type="term" value="F:metal ion binding"/>
    <property type="evidence" value="ECO:0007669"/>
    <property type="project" value="UniProtKB-KW"/>
</dbReference>
<dbReference type="RefSeq" id="WP_202920408.1">
    <property type="nucleotide sequence ID" value="NZ_CP036273.1"/>
</dbReference>
<dbReference type="SUPFAM" id="SSF48576">
    <property type="entry name" value="Terpenoid synthases"/>
    <property type="match status" value="1"/>
</dbReference>
<dbReference type="Proteomes" id="UP000319576">
    <property type="component" value="Chromosome"/>
</dbReference>
<comment type="similarity">
    <text evidence="2 6">Belongs to the FPP/GGPP synthase family.</text>
</comment>
<sequence>MTSTIAPPVAPFVPRPAGSMFAPVAADIDEADRVFAATLAPYQGLFGPLVQHLRHYRGKRLRPALLLLAGKACGGITPPHHTLAAAVEMIHTATLVHDDVLDEADVRRHVSTVNAGWGNKVSILLGDMLFTHAFHLTSTVDGRACGIIGAATNRVCAGELRQVTERGNLNLTEADYYAVIDGKTAALTECCGRLGALYAGASEETADRLANYGRALGRAFQIADDLLDLVGDETTAGKTLGTDLQQQKLTLPVIHCLNRLPGGDADRLRERIRDGDGAAVLAALRRTESLAFARGRADELARAARAELAALPRSDARAVLEALPEWAVRREK</sequence>
<accession>A0A517Y0J1</accession>
<dbReference type="PANTHER" id="PTHR12001">
    <property type="entry name" value="GERANYLGERANYL PYROPHOSPHATE SYNTHASE"/>
    <property type="match status" value="1"/>
</dbReference>
<dbReference type="CDD" id="cd00685">
    <property type="entry name" value="Trans_IPPS_HT"/>
    <property type="match status" value="1"/>
</dbReference>
<dbReference type="InterPro" id="IPR033749">
    <property type="entry name" value="Polyprenyl_synt_CS"/>
</dbReference>
<dbReference type="GO" id="GO:0008299">
    <property type="term" value="P:isoprenoid biosynthetic process"/>
    <property type="evidence" value="ECO:0007669"/>
    <property type="project" value="InterPro"/>
</dbReference>
<keyword evidence="3 6" id="KW-0808">Transferase</keyword>
<dbReference type="KEGG" id="uli:ETAA1_52650"/>
<protein>
    <submittedName>
        <fullName evidence="7">Octaprenyl-diphosphate synthase</fullName>
        <ecNumber evidence="7">2.5.1.90</ecNumber>
    </submittedName>
</protein>
<keyword evidence="4" id="KW-0479">Metal-binding</keyword>
<organism evidence="7 8">
    <name type="scientific">Urbifossiella limnaea</name>
    <dbReference type="NCBI Taxonomy" id="2528023"/>
    <lineage>
        <taxon>Bacteria</taxon>
        <taxon>Pseudomonadati</taxon>
        <taxon>Planctomycetota</taxon>
        <taxon>Planctomycetia</taxon>
        <taxon>Gemmatales</taxon>
        <taxon>Gemmataceae</taxon>
        <taxon>Urbifossiella</taxon>
    </lineage>
</organism>
<dbReference type="Gene3D" id="1.10.600.10">
    <property type="entry name" value="Farnesyl Diphosphate Synthase"/>
    <property type="match status" value="1"/>
</dbReference>
<comment type="cofactor">
    <cofactor evidence="1">
        <name>Mg(2+)</name>
        <dbReference type="ChEBI" id="CHEBI:18420"/>
    </cofactor>
</comment>
<dbReference type="SFLD" id="SFLDS00005">
    <property type="entry name" value="Isoprenoid_Synthase_Type_I"/>
    <property type="match status" value="1"/>
</dbReference>
<dbReference type="EC" id="2.5.1.90" evidence="7"/>
<evidence type="ECO:0000313" key="7">
    <source>
        <dbReference type="EMBL" id="QDU23271.1"/>
    </source>
</evidence>
<dbReference type="GO" id="GO:0106350">
    <property type="term" value="F:all-trans-octaprenyl-diphosphate synthase activity"/>
    <property type="evidence" value="ECO:0007669"/>
    <property type="project" value="UniProtKB-EC"/>
</dbReference>
<dbReference type="InterPro" id="IPR000092">
    <property type="entry name" value="Polyprenyl_synt"/>
</dbReference>
<dbReference type="InterPro" id="IPR008949">
    <property type="entry name" value="Isoprenoid_synthase_dom_sf"/>
</dbReference>
<dbReference type="PROSITE" id="PS00444">
    <property type="entry name" value="POLYPRENYL_SYNTHASE_2"/>
    <property type="match status" value="1"/>
</dbReference>
<evidence type="ECO:0000313" key="8">
    <source>
        <dbReference type="Proteomes" id="UP000319576"/>
    </source>
</evidence>
<keyword evidence="8" id="KW-1185">Reference proteome</keyword>
<reference evidence="7 8" key="1">
    <citation type="submission" date="2019-02" db="EMBL/GenBank/DDBJ databases">
        <title>Deep-cultivation of Planctomycetes and their phenomic and genomic characterization uncovers novel biology.</title>
        <authorList>
            <person name="Wiegand S."/>
            <person name="Jogler M."/>
            <person name="Boedeker C."/>
            <person name="Pinto D."/>
            <person name="Vollmers J."/>
            <person name="Rivas-Marin E."/>
            <person name="Kohn T."/>
            <person name="Peeters S.H."/>
            <person name="Heuer A."/>
            <person name="Rast P."/>
            <person name="Oberbeckmann S."/>
            <person name="Bunk B."/>
            <person name="Jeske O."/>
            <person name="Meyerdierks A."/>
            <person name="Storesund J.E."/>
            <person name="Kallscheuer N."/>
            <person name="Luecker S."/>
            <person name="Lage O.M."/>
            <person name="Pohl T."/>
            <person name="Merkel B.J."/>
            <person name="Hornburger P."/>
            <person name="Mueller R.-W."/>
            <person name="Bruemmer F."/>
            <person name="Labrenz M."/>
            <person name="Spormann A.M."/>
            <person name="Op den Camp H."/>
            <person name="Overmann J."/>
            <person name="Amann R."/>
            <person name="Jetten M.S.M."/>
            <person name="Mascher T."/>
            <person name="Medema M.H."/>
            <person name="Devos D.P."/>
            <person name="Kaster A.-K."/>
            <person name="Ovreas L."/>
            <person name="Rohde M."/>
            <person name="Galperin M.Y."/>
            <person name="Jogler C."/>
        </authorList>
    </citation>
    <scope>NUCLEOTIDE SEQUENCE [LARGE SCALE GENOMIC DNA]</scope>
    <source>
        <strain evidence="7 8">ETA_A1</strain>
    </source>
</reference>
<dbReference type="PANTHER" id="PTHR12001:SF69">
    <property type="entry name" value="ALL TRANS-POLYPRENYL-DIPHOSPHATE SYNTHASE PDSS1"/>
    <property type="match status" value="1"/>
</dbReference>
<gene>
    <name evidence="7" type="primary">ispB_1</name>
    <name evidence="7" type="ORF">ETAA1_52650</name>
</gene>
<proteinExistence type="inferred from homology"/>
<name>A0A517Y0J1_9BACT</name>
<evidence type="ECO:0000256" key="5">
    <source>
        <dbReference type="ARBA" id="ARBA00022842"/>
    </source>
</evidence>